<dbReference type="SUPFAM" id="SSF54862">
    <property type="entry name" value="4Fe-4S ferredoxins"/>
    <property type="match status" value="1"/>
</dbReference>
<keyword evidence="4" id="KW-0677">Repeat</keyword>
<dbReference type="Pfam" id="PF13237">
    <property type="entry name" value="Fer4_10"/>
    <property type="match status" value="1"/>
</dbReference>
<dbReference type="PROSITE" id="PS51379">
    <property type="entry name" value="4FE4S_FER_2"/>
    <property type="match status" value="2"/>
</dbReference>
<dbReference type="Proteomes" id="UP000606499">
    <property type="component" value="Unassembled WGS sequence"/>
</dbReference>
<accession>A0A923LYS7</accession>
<gene>
    <name evidence="9" type="ORF">H8S45_13920</name>
</gene>
<reference evidence="9" key="1">
    <citation type="submission" date="2020-08" db="EMBL/GenBank/DDBJ databases">
        <title>Genome public.</title>
        <authorList>
            <person name="Liu C."/>
            <person name="Sun Q."/>
        </authorList>
    </citation>
    <scope>NUCLEOTIDE SEQUENCE</scope>
    <source>
        <strain evidence="9">NSJ-28</strain>
    </source>
</reference>
<dbReference type="GO" id="GO:0046872">
    <property type="term" value="F:metal ion binding"/>
    <property type="evidence" value="ECO:0007669"/>
    <property type="project" value="UniProtKB-KW"/>
</dbReference>
<proteinExistence type="predicted"/>
<keyword evidence="5" id="KW-0249">Electron transport</keyword>
<keyword evidence="10" id="KW-1185">Reference proteome</keyword>
<feature type="domain" description="4Fe-4S ferredoxin-type" evidence="8">
    <location>
        <begin position="5"/>
        <end position="34"/>
    </location>
</feature>
<evidence type="ECO:0000313" key="9">
    <source>
        <dbReference type="EMBL" id="MBC5726550.1"/>
    </source>
</evidence>
<dbReference type="Gene3D" id="3.30.70.3270">
    <property type="match status" value="1"/>
</dbReference>
<comment type="caution">
    <text evidence="9">The sequence shown here is derived from an EMBL/GenBank/DDBJ whole genome shotgun (WGS) entry which is preliminary data.</text>
</comment>
<evidence type="ECO:0000256" key="7">
    <source>
        <dbReference type="ARBA" id="ARBA00023014"/>
    </source>
</evidence>
<feature type="domain" description="4Fe-4S ferredoxin-type" evidence="8">
    <location>
        <begin position="36"/>
        <end position="67"/>
    </location>
</feature>
<dbReference type="GO" id="GO:0051539">
    <property type="term" value="F:4 iron, 4 sulfur cluster binding"/>
    <property type="evidence" value="ECO:0007669"/>
    <property type="project" value="UniProtKB-KW"/>
</dbReference>
<dbReference type="PROSITE" id="PS00198">
    <property type="entry name" value="4FE4S_FER_1"/>
    <property type="match status" value="1"/>
</dbReference>
<dbReference type="PANTHER" id="PTHR43687:SF6">
    <property type="entry name" value="L-ASPARTATE SEMIALDEHYDE SULFURTRANSFERASE IRON-SULFUR SUBUNIT"/>
    <property type="match status" value="1"/>
</dbReference>
<evidence type="ECO:0000256" key="4">
    <source>
        <dbReference type="ARBA" id="ARBA00022737"/>
    </source>
</evidence>
<dbReference type="AlphaFoldDB" id="A0A923LYS7"/>
<protein>
    <submittedName>
        <fullName evidence="9">4Fe-4S binding protein</fullName>
    </submittedName>
</protein>
<keyword evidence="3" id="KW-0479">Metal-binding</keyword>
<keyword evidence="6" id="KW-0408">Iron</keyword>
<keyword evidence="7" id="KW-0411">Iron-sulfur</keyword>
<evidence type="ECO:0000256" key="3">
    <source>
        <dbReference type="ARBA" id="ARBA00022723"/>
    </source>
</evidence>
<evidence type="ECO:0000259" key="8">
    <source>
        <dbReference type="PROSITE" id="PS51379"/>
    </source>
</evidence>
<evidence type="ECO:0000256" key="5">
    <source>
        <dbReference type="ARBA" id="ARBA00022982"/>
    </source>
</evidence>
<keyword evidence="2" id="KW-0004">4Fe-4S</keyword>
<dbReference type="PANTHER" id="PTHR43687">
    <property type="entry name" value="ADENYLYLSULFATE REDUCTASE, BETA SUBUNIT"/>
    <property type="match status" value="1"/>
</dbReference>
<dbReference type="InterPro" id="IPR017896">
    <property type="entry name" value="4Fe4S_Fe-S-bd"/>
</dbReference>
<evidence type="ECO:0000256" key="2">
    <source>
        <dbReference type="ARBA" id="ARBA00022485"/>
    </source>
</evidence>
<evidence type="ECO:0000313" key="10">
    <source>
        <dbReference type="Proteomes" id="UP000606499"/>
    </source>
</evidence>
<dbReference type="RefSeq" id="WP_054327873.1">
    <property type="nucleotide sequence ID" value="NZ_JACOPL010000019.1"/>
</dbReference>
<name>A0A923LYS7_9FIRM</name>
<evidence type="ECO:0000256" key="1">
    <source>
        <dbReference type="ARBA" id="ARBA00022448"/>
    </source>
</evidence>
<dbReference type="InterPro" id="IPR050572">
    <property type="entry name" value="Fe-S_Ferredoxin"/>
</dbReference>
<keyword evidence="1" id="KW-0813">Transport</keyword>
<organism evidence="9 10">
    <name type="scientific">Agathobaculum faecis</name>
    <dbReference type="NCBI Taxonomy" id="2763013"/>
    <lineage>
        <taxon>Bacteria</taxon>
        <taxon>Bacillati</taxon>
        <taxon>Bacillota</taxon>
        <taxon>Clostridia</taxon>
        <taxon>Eubacteriales</taxon>
        <taxon>Butyricicoccaceae</taxon>
        <taxon>Agathobaculum</taxon>
    </lineage>
</organism>
<evidence type="ECO:0000256" key="6">
    <source>
        <dbReference type="ARBA" id="ARBA00023004"/>
    </source>
</evidence>
<dbReference type="EMBL" id="JACOPL010000019">
    <property type="protein sequence ID" value="MBC5726550.1"/>
    <property type="molecule type" value="Genomic_DNA"/>
</dbReference>
<dbReference type="InterPro" id="IPR017900">
    <property type="entry name" value="4Fe4S_Fe_S_CS"/>
</dbReference>
<sequence>MEAVELISPDKEKCVKCNACVDICPMRVIGVDEEGYPHAVGKAFLTCINCGYCVDVCAPGALKHKVRKRSANSAAALRAAVKRLNRSREYRKKRGEP</sequence>